<gene>
    <name evidence="4" type="ordered locus">Suden_1924</name>
</gene>
<dbReference type="GO" id="GO:0000160">
    <property type="term" value="P:phosphorelay signal transduction system"/>
    <property type="evidence" value="ECO:0007669"/>
    <property type="project" value="InterPro"/>
</dbReference>
<evidence type="ECO:0000313" key="4">
    <source>
        <dbReference type="EMBL" id="ABB45198.1"/>
    </source>
</evidence>
<evidence type="ECO:0000259" key="2">
    <source>
        <dbReference type="PROSITE" id="PS50110"/>
    </source>
</evidence>
<evidence type="ECO:0000313" key="5">
    <source>
        <dbReference type="Proteomes" id="UP000002714"/>
    </source>
</evidence>
<protein>
    <submittedName>
        <fullName evidence="4">Response regulator receiver (CheY-like) modulated metal dependent phosphohydrolase</fullName>
    </submittedName>
</protein>
<dbReference type="AlphaFoldDB" id="Q30P83"/>
<dbReference type="PROSITE" id="PS51832">
    <property type="entry name" value="HD_GYP"/>
    <property type="match status" value="1"/>
</dbReference>
<keyword evidence="4" id="KW-0378">Hydrolase</keyword>
<sequence>MNTITVLAVDDEPFNLDLIELAFMDTENMNLIKAINGQDALDKLQHINANVILLDLRMPVMDGFAMLEKIKKDPIYSKIPVIIVTANSEEKNRALALGANDFLAKPVDTVELKLRTLNYTKLHKSQVALEELNKNLDKLVIQRTAQLHVALKLAQETEYEVSLRLGMASEYRDLETGMHIKRISHYSALLGKLSGMDEEQERLLLYSSPLHDIGKIGIPDAILLKHGKLDDKEFKLMKEHTTIGGLMLKDGERYPIIKAGQIIAQQHHEKYDGSGYPLGLKGEEIHIYARIVSIVDVFDALSSKRIYKDAFPLEKTIEIMKDGARTHFDPILLNLFIDNLDKFLEIRDSFTDVDETPHLINLIEEYR</sequence>
<dbReference type="PANTHER" id="PTHR45228">
    <property type="entry name" value="CYCLIC DI-GMP PHOSPHODIESTERASE TM_0186-RELATED"/>
    <property type="match status" value="1"/>
</dbReference>
<dbReference type="Pfam" id="PF13487">
    <property type="entry name" value="HD_5"/>
    <property type="match status" value="1"/>
</dbReference>
<dbReference type="Pfam" id="PF00072">
    <property type="entry name" value="Response_reg"/>
    <property type="match status" value="1"/>
</dbReference>
<dbReference type="Gene3D" id="1.10.3210.10">
    <property type="entry name" value="Hypothetical protein af1432"/>
    <property type="match status" value="1"/>
</dbReference>
<dbReference type="RefSeq" id="WP_011373538.1">
    <property type="nucleotide sequence ID" value="NC_007575.1"/>
</dbReference>
<organism evidence="4 5">
    <name type="scientific">Sulfurimonas denitrificans (strain ATCC 33889 / DSM 1251)</name>
    <name type="common">Thiomicrospira denitrificans (strain ATCC 33889 / DSM 1251)</name>
    <dbReference type="NCBI Taxonomy" id="326298"/>
    <lineage>
        <taxon>Bacteria</taxon>
        <taxon>Pseudomonadati</taxon>
        <taxon>Campylobacterota</taxon>
        <taxon>Epsilonproteobacteria</taxon>
        <taxon>Campylobacterales</taxon>
        <taxon>Sulfurimonadaceae</taxon>
        <taxon>Sulfurimonas</taxon>
    </lineage>
</organism>
<dbReference type="GO" id="GO:0016787">
    <property type="term" value="F:hydrolase activity"/>
    <property type="evidence" value="ECO:0007669"/>
    <property type="project" value="UniProtKB-KW"/>
</dbReference>
<dbReference type="KEGG" id="tdn:Suden_1924"/>
<dbReference type="Gene3D" id="3.40.50.2300">
    <property type="match status" value="1"/>
</dbReference>
<dbReference type="InterPro" id="IPR003607">
    <property type="entry name" value="HD/PDEase_dom"/>
</dbReference>
<keyword evidence="1" id="KW-0597">Phosphoprotein</keyword>
<dbReference type="SMART" id="SM00448">
    <property type="entry name" value="REC"/>
    <property type="match status" value="1"/>
</dbReference>
<dbReference type="Proteomes" id="UP000002714">
    <property type="component" value="Chromosome"/>
</dbReference>
<dbReference type="SUPFAM" id="SSF52172">
    <property type="entry name" value="CheY-like"/>
    <property type="match status" value="1"/>
</dbReference>
<dbReference type="PROSITE" id="PS50110">
    <property type="entry name" value="RESPONSE_REGULATORY"/>
    <property type="match status" value="1"/>
</dbReference>
<dbReference type="CDD" id="cd00077">
    <property type="entry name" value="HDc"/>
    <property type="match status" value="1"/>
</dbReference>
<dbReference type="InterPro" id="IPR001789">
    <property type="entry name" value="Sig_transdc_resp-reg_receiver"/>
</dbReference>
<feature type="domain" description="Response regulatory" evidence="2">
    <location>
        <begin position="5"/>
        <end position="120"/>
    </location>
</feature>
<reference evidence="4 5" key="1">
    <citation type="journal article" date="2008" name="Appl. Environ. Microbiol.">
        <title>Genome of the epsilonproteobacterial chemolithoautotroph Sulfurimonas denitrificans.</title>
        <authorList>
            <person name="Sievert S.M."/>
            <person name="Scott K.M."/>
            <person name="Klotz M.G."/>
            <person name="Chain P.S.G."/>
            <person name="Hauser L.J."/>
            <person name="Hemp J."/>
            <person name="Huegler M."/>
            <person name="Land M."/>
            <person name="Lapidus A."/>
            <person name="Larimer F.W."/>
            <person name="Lucas S."/>
            <person name="Malfatti S.A."/>
            <person name="Meyer F."/>
            <person name="Paulsen I.T."/>
            <person name="Ren Q."/>
            <person name="Simon J."/>
            <person name="Bailey K."/>
            <person name="Diaz E."/>
            <person name="Fitzpatrick K.A."/>
            <person name="Glover B."/>
            <person name="Gwatney N."/>
            <person name="Korajkic A."/>
            <person name="Long A."/>
            <person name="Mobberley J.M."/>
            <person name="Pantry S.N."/>
            <person name="Pazder G."/>
            <person name="Peterson S."/>
            <person name="Quintanilla J.D."/>
            <person name="Sprinkle R."/>
            <person name="Stephens J."/>
            <person name="Thomas P."/>
            <person name="Vaughn R."/>
            <person name="Weber M.J."/>
            <person name="Wooten L.L."/>
        </authorList>
    </citation>
    <scope>NUCLEOTIDE SEQUENCE [LARGE SCALE GENOMIC DNA]</scope>
    <source>
        <strain evidence="5">ATCC 33889 / DSM 1251</strain>
    </source>
</reference>
<feature type="domain" description="HD-GYP" evidence="3">
    <location>
        <begin position="154"/>
        <end position="352"/>
    </location>
</feature>
<dbReference type="SUPFAM" id="SSF109604">
    <property type="entry name" value="HD-domain/PDEase-like"/>
    <property type="match status" value="1"/>
</dbReference>
<dbReference type="eggNOG" id="COG3437">
    <property type="taxonomic scope" value="Bacteria"/>
</dbReference>
<proteinExistence type="predicted"/>
<dbReference type="STRING" id="326298.Suden_1924"/>
<dbReference type="InterPro" id="IPR037522">
    <property type="entry name" value="HD_GYP_dom"/>
</dbReference>
<dbReference type="EMBL" id="CP000153">
    <property type="protein sequence ID" value="ABB45198.1"/>
    <property type="molecule type" value="Genomic_DNA"/>
</dbReference>
<accession>Q30P83</accession>
<name>Q30P83_SULDN</name>
<keyword evidence="5" id="KW-1185">Reference proteome</keyword>
<dbReference type="OrthoDB" id="9781223at2"/>
<evidence type="ECO:0000259" key="3">
    <source>
        <dbReference type="PROSITE" id="PS51832"/>
    </source>
</evidence>
<dbReference type="SMART" id="SM00471">
    <property type="entry name" value="HDc"/>
    <property type="match status" value="1"/>
</dbReference>
<evidence type="ECO:0000256" key="1">
    <source>
        <dbReference type="PROSITE-ProRule" id="PRU00169"/>
    </source>
</evidence>
<feature type="modified residue" description="4-aspartylphosphate" evidence="1">
    <location>
        <position position="55"/>
    </location>
</feature>
<dbReference type="InterPro" id="IPR011006">
    <property type="entry name" value="CheY-like_superfamily"/>
</dbReference>
<dbReference type="InterPro" id="IPR052020">
    <property type="entry name" value="Cyclic_di-GMP/3'3'-cGAMP_PDE"/>
</dbReference>
<dbReference type="PANTHER" id="PTHR45228:SF5">
    <property type="entry name" value="CYCLIC DI-GMP PHOSPHODIESTERASE VC_1348-RELATED"/>
    <property type="match status" value="1"/>
</dbReference>
<dbReference type="HOGENOM" id="CLU_000445_92_10_7"/>